<proteinExistence type="inferred from homology"/>
<feature type="transmembrane region" description="Helical" evidence="7">
    <location>
        <begin position="360"/>
        <end position="385"/>
    </location>
</feature>
<name>A0A7I7MNE5_9MYCO</name>
<reference evidence="9 10" key="1">
    <citation type="journal article" date="2019" name="Emerg. Microbes Infect.">
        <title>Comprehensive subspecies identification of 175 nontuberculous mycobacteria species based on 7547 genomic profiles.</title>
        <authorList>
            <person name="Matsumoto Y."/>
            <person name="Kinjo T."/>
            <person name="Motooka D."/>
            <person name="Nabeya D."/>
            <person name="Jung N."/>
            <person name="Uechi K."/>
            <person name="Horii T."/>
            <person name="Iida T."/>
            <person name="Fujita J."/>
            <person name="Nakamura S."/>
        </authorList>
    </citation>
    <scope>NUCLEOTIDE SEQUENCE [LARGE SCALE GENOMIC DNA]</scope>
    <source>
        <strain evidence="9 10">JCM 14233</strain>
    </source>
</reference>
<dbReference type="EMBL" id="AP022575">
    <property type="protein sequence ID" value="BBX72819.1"/>
    <property type="molecule type" value="Genomic_DNA"/>
</dbReference>
<dbReference type="InterPro" id="IPR050545">
    <property type="entry name" value="Mycobact_MmpL"/>
</dbReference>
<evidence type="ECO:0000256" key="3">
    <source>
        <dbReference type="ARBA" id="ARBA00022475"/>
    </source>
</evidence>
<dbReference type="GO" id="GO:0005886">
    <property type="term" value="C:plasma membrane"/>
    <property type="evidence" value="ECO:0007669"/>
    <property type="project" value="UniProtKB-SubCell"/>
</dbReference>
<dbReference type="PANTHER" id="PTHR33406">
    <property type="entry name" value="MEMBRANE PROTEIN MJ1562-RELATED"/>
    <property type="match status" value="1"/>
</dbReference>
<dbReference type="KEGG" id="mshj:MSHI_07250"/>
<evidence type="ECO:0000256" key="6">
    <source>
        <dbReference type="ARBA" id="ARBA00023136"/>
    </source>
</evidence>
<protein>
    <submittedName>
        <fullName evidence="9">Phthiocerol dimycocerosate exporter MmpL7</fullName>
    </submittedName>
</protein>
<organism evidence="9 10">
    <name type="scientific">Mycobacterium shinjukuense</name>
    <dbReference type="NCBI Taxonomy" id="398694"/>
    <lineage>
        <taxon>Bacteria</taxon>
        <taxon>Bacillati</taxon>
        <taxon>Actinomycetota</taxon>
        <taxon>Actinomycetes</taxon>
        <taxon>Mycobacteriales</taxon>
        <taxon>Mycobacteriaceae</taxon>
        <taxon>Mycobacterium</taxon>
    </lineage>
</organism>
<feature type="transmembrane region" description="Helical" evidence="7">
    <location>
        <begin position="760"/>
        <end position="781"/>
    </location>
</feature>
<evidence type="ECO:0000256" key="2">
    <source>
        <dbReference type="ARBA" id="ARBA00010157"/>
    </source>
</evidence>
<feature type="transmembrane region" description="Helical" evidence="7">
    <location>
        <begin position="854"/>
        <end position="877"/>
    </location>
</feature>
<gene>
    <name evidence="9" type="primary">mmpL7</name>
    <name evidence="9" type="ORF">MSHI_07250</name>
</gene>
<keyword evidence="5 7" id="KW-1133">Transmembrane helix</keyword>
<keyword evidence="6 7" id="KW-0472">Membrane</keyword>
<dbReference type="AlphaFoldDB" id="A0A7I7MNE5"/>
<keyword evidence="10" id="KW-1185">Reference proteome</keyword>
<dbReference type="Proteomes" id="UP000467236">
    <property type="component" value="Chromosome"/>
</dbReference>
<evidence type="ECO:0000256" key="5">
    <source>
        <dbReference type="ARBA" id="ARBA00022989"/>
    </source>
</evidence>
<evidence type="ECO:0000256" key="4">
    <source>
        <dbReference type="ARBA" id="ARBA00022692"/>
    </source>
</evidence>
<feature type="transmembrane region" description="Helical" evidence="7">
    <location>
        <begin position="242"/>
        <end position="262"/>
    </location>
</feature>
<dbReference type="Pfam" id="PF03176">
    <property type="entry name" value="MMPL"/>
    <property type="match status" value="2"/>
</dbReference>
<evidence type="ECO:0000256" key="7">
    <source>
        <dbReference type="SAM" id="Phobius"/>
    </source>
</evidence>
<accession>A0A7I7MNE5</accession>
<feature type="transmembrane region" description="Helical" evidence="7">
    <location>
        <begin position="179"/>
        <end position="198"/>
    </location>
</feature>
<feature type="transmembrane region" description="Helical" evidence="7">
    <location>
        <begin position="736"/>
        <end position="753"/>
    </location>
</feature>
<comment type="similarity">
    <text evidence="2">Belongs to the resistance-nodulation-cell division (RND) (TC 2.A.6) family. MmpL subfamily.</text>
</comment>
<evidence type="ECO:0000256" key="1">
    <source>
        <dbReference type="ARBA" id="ARBA00004651"/>
    </source>
</evidence>
<keyword evidence="4 7" id="KW-0812">Transmembrane</keyword>
<evidence type="ECO:0000313" key="10">
    <source>
        <dbReference type="Proteomes" id="UP000467236"/>
    </source>
</evidence>
<evidence type="ECO:0000259" key="8">
    <source>
        <dbReference type="Pfam" id="PF03176"/>
    </source>
</evidence>
<dbReference type="SUPFAM" id="SSF58104">
    <property type="entry name" value="Methyl-accepting chemotaxis protein (MCP) signaling domain"/>
    <property type="match status" value="1"/>
</dbReference>
<feature type="domain" description="Membrane transport protein MMPL" evidence="8">
    <location>
        <begin position="611"/>
        <end position="878"/>
    </location>
</feature>
<feature type="transmembrane region" description="Helical" evidence="7">
    <location>
        <begin position="283"/>
        <end position="302"/>
    </location>
</feature>
<feature type="domain" description="Membrane transport protein MMPL" evidence="8">
    <location>
        <begin position="42"/>
        <end position="345"/>
    </location>
</feature>
<sequence length="884" mass="90347">MSADRSRLAKLLTVTAWIAVAVIANLTLALTPPKSGDTGSALLPHDATRSAAASRIAAAFPGTGSNALAYLVLEGRDPLGPADQRYYDAAVSALRADTRHVGSVLDWWSDPLTAPVATSADGRCGSALVWLVGQAGTAQARESLDAARSVLRALPPGAGLRARIVVPATTAATPMRMTWWQGAAIVIAAALIAVLLLLRARRSRKAAGIALLTAGLSLAVAWPLAAVVSGPRGGTGSGLSTFSATLAAVLMIAAITTSAVLVGRPRPDASAGTAGRRAYRNNLPGLALPGAGLALLTGPLLFARTPALHAVGMATPGVAVAVAACLTLLPSLIGLAGPWGQSPSPTVGAVWTPALSIPGLAHPAVVTAVVLAICALPVIGMRWGLAESPTETRHAQSLAGSPVPDVVVIQSAHDLRDPAGLIAIDRVSRRLMELPGVRKVQSAAWPGGVPWTEATLTSAAGRLADQLDRQAATFVPQVNAIKTLQSVVDQVSGAVNELEHSVTAGVAGLTEMQQDIDQVISGTRNIKATTEQVSGYLDPVRGWMGGIENCPADALCSAARKVVDPFDRVVADVAVLSDGADQIAAVSARTVSALASTPRVVAQMRSALGQLRSFVPALKTTVEDTIPQVVQLSAFLRKLSIDFADTGEGGFYLSTKALADPSYRNVRQWMFSTDGTATRLFVYSEGDALDLDAGRRAHQLETVARTNYGSLVDSQITVSGAAQVAATVRGALTHDAVLLAVTMLAVVALVGMWRGAVGGLVTGLGVLACHLAALGTSVALWQHLLGRELQASVPLVSFALLAACGVPYLVATLIDAGPRPAGTGSLGRAVAPIMVLGAVFGLGLVLVSGGAVGALGQVGTIVLVGVGALTAVARTWLPRAPVRP</sequence>
<dbReference type="InterPro" id="IPR004869">
    <property type="entry name" value="MMPL_dom"/>
</dbReference>
<feature type="transmembrane region" description="Helical" evidence="7">
    <location>
        <begin position="210"/>
        <end position="230"/>
    </location>
</feature>
<dbReference type="PANTHER" id="PTHR33406:SF6">
    <property type="entry name" value="MEMBRANE PROTEIN YDGH-RELATED"/>
    <property type="match status" value="1"/>
</dbReference>
<dbReference type="RefSeq" id="WP_341329510.1">
    <property type="nucleotide sequence ID" value="NZ_AP022575.1"/>
</dbReference>
<keyword evidence="3" id="KW-1003">Cell membrane</keyword>
<feature type="transmembrane region" description="Helical" evidence="7">
    <location>
        <begin position="826"/>
        <end position="848"/>
    </location>
</feature>
<comment type="subcellular location">
    <subcellularLocation>
        <location evidence="1">Cell membrane</location>
        <topology evidence="1">Multi-pass membrane protein</topology>
    </subcellularLocation>
</comment>
<feature type="transmembrane region" description="Helical" evidence="7">
    <location>
        <begin position="793"/>
        <end position="814"/>
    </location>
</feature>
<evidence type="ECO:0000313" key="9">
    <source>
        <dbReference type="EMBL" id="BBX72819.1"/>
    </source>
</evidence>